<dbReference type="EMBL" id="CP131061">
    <property type="protein sequence ID" value="WNY27276.1"/>
    <property type="molecule type" value="Genomic_DNA"/>
</dbReference>
<protein>
    <submittedName>
        <fullName evidence="9">Ion-translocating oxidoreductase complex subunit B</fullName>
    </submittedName>
</protein>
<evidence type="ECO:0000313" key="9">
    <source>
        <dbReference type="EMBL" id="WNY27276.1"/>
    </source>
</evidence>
<keyword evidence="10" id="KW-1185">Reference proteome</keyword>
<evidence type="ECO:0000313" key="10">
    <source>
        <dbReference type="Proteomes" id="UP001304970"/>
    </source>
</evidence>
<evidence type="ECO:0000259" key="8">
    <source>
        <dbReference type="PROSITE" id="PS51379"/>
    </source>
</evidence>
<evidence type="ECO:0000256" key="5">
    <source>
        <dbReference type="ARBA" id="ARBA00022982"/>
    </source>
</evidence>
<dbReference type="Proteomes" id="UP001304970">
    <property type="component" value="Chromosome"/>
</dbReference>
<reference evidence="9 10" key="1">
    <citation type="submission" date="2023-07" db="EMBL/GenBank/DDBJ databases">
        <title>Closed genome sequence of Methanosarcinaceae archaeon Am2.</title>
        <authorList>
            <person name="Poehlein A."/>
            <person name="Protasov E."/>
            <person name="Platt K."/>
            <person name="Reeh H."/>
            <person name="Daniel R."/>
            <person name="Brune A."/>
        </authorList>
    </citation>
    <scope>NUCLEOTIDE SEQUENCE [LARGE SCALE GENOMIC DNA]</scope>
    <source>
        <strain evidence="9 10">Am2</strain>
    </source>
</reference>
<keyword evidence="5" id="KW-0249">Electron transport</keyword>
<sequence>MELNVVGKPGSTKVVRNVIKIDEKKCNGCGKCVSPCAEGAIRIINGKAKVVSEELCDGMGFCIGVCPTGALTVEKRETVPFNEEKAMSQPKITDSTIACYKCKKGEYDAYLLPMRHQGESVWVCTRCLPALIHG</sequence>
<name>A0AA96ZX38_9EURY</name>
<evidence type="ECO:0000256" key="6">
    <source>
        <dbReference type="ARBA" id="ARBA00023004"/>
    </source>
</evidence>
<keyword evidence="3" id="KW-0479">Metal-binding</keyword>
<dbReference type="InterPro" id="IPR017896">
    <property type="entry name" value="4Fe4S_Fe-S-bd"/>
</dbReference>
<dbReference type="InterPro" id="IPR050572">
    <property type="entry name" value="Fe-S_Ferredoxin"/>
</dbReference>
<gene>
    <name evidence="9" type="primary">rsxB</name>
    <name evidence="9" type="ORF">MsAm2_10680</name>
</gene>
<evidence type="ECO:0000256" key="4">
    <source>
        <dbReference type="ARBA" id="ARBA00022737"/>
    </source>
</evidence>
<dbReference type="SUPFAM" id="SSF54862">
    <property type="entry name" value="4Fe-4S ferredoxins"/>
    <property type="match status" value="1"/>
</dbReference>
<keyword evidence="6" id="KW-0408">Iron</keyword>
<feature type="domain" description="4Fe-4S ferredoxin-type" evidence="8">
    <location>
        <begin position="17"/>
        <end position="46"/>
    </location>
</feature>
<keyword evidence="7" id="KW-0411">Iron-sulfur</keyword>
<organism evidence="9 10">
    <name type="scientific">Methanolapillus ohkumae</name>
    <dbReference type="NCBI Taxonomy" id="3028298"/>
    <lineage>
        <taxon>Archaea</taxon>
        <taxon>Methanobacteriati</taxon>
        <taxon>Methanobacteriota</taxon>
        <taxon>Stenosarchaea group</taxon>
        <taxon>Methanomicrobia</taxon>
        <taxon>Methanosarcinales</taxon>
        <taxon>Methanosarcinaceae</taxon>
        <taxon>Methanolapillus</taxon>
    </lineage>
</organism>
<dbReference type="AlphaFoldDB" id="A0AA96ZX38"/>
<feature type="domain" description="4Fe-4S ferredoxin-type" evidence="8">
    <location>
        <begin position="47"/>
        <end position="76"/>
    </location>
</feature>
<proteinExistence type="predicted"/>
<dbReference type="PROSITE" id="PS51379">
    <property type="entry name" value="4FE4S_FER_2"/>
    <property type="match status" value="2"/>
</dbReference>
<evidence type="ECO:0000256" key="3">
    <source>
        <dbReference type="ARBA" id="ARBA00022723"/>
    </source>
</evidence>
<accession>A0AA96ZX38</accession>
<dbReference type="PANTHER" id="PTHR43687">
    <property type="entry name" value="ADENYLYLSULFATE REDUCTASE, BETA SUBUNIT"/>
    <property type="match status" value="1"/>
</dbReference>
<dbReference type="Gene3D" id="3.30.70.20">
    <property type="match status" value="2"/>
</dbReference>
<dbReference type="GO" id="GO:0046872">
    <property type="term" value="F:metal ion binding"/>
    <property type="evidence" value="ECO:0007669"/>
    <property type="project" value="UniProtKB-KW"/>
</dbReference>
<dbReference type="GeneID" id="89228488"/>
<dbReference type="RefSeq" id="WP_338097249.1">
    <property type="nucleotide sequence ID" value="NZ_CP131061.1"/>
</dbReference>
<keyword evidence="2" id="KW-0004">4Fe-4S</keyword>
<evidence type="ECO:0000256" key="1">
    <source>
        <dbReference type="ARBA" id="ARBA00022448"/>
    </source>
</evidence>
<keyword evidence="4" id="KW-0677">Repeat</keyword>
<keyword evidence="1" id="KW-0813">Transport</keyword>
<dbReference type="PANTHER" id="PTHR43687:SF6">
    <property type="entry name" value="L-ASPARTATE SEMIALDEHYDE SULFURTRANSFERASE IRON-SULFUR SUBUNIT"/>
    <property type="match status" value="1"/>
</dbReference>
<dbReference type="GO" id="GO:0051539">
    <property type="term" value="F:4 iron, 4 sulfur cluster binding"/>
    <property type="evidence" value="ECO:0007669"/>
    <property type="project" value="UniProtKB-KW"/>
</dbReference>
<evidence type="ECO:0000256" key="2">
    <source>
        <dbReference type="ARBA" id="ARBA00022485"/>
    </source>
</evidence>
<evidence type="ECO:0000256" key="7">
    <source>
        <dbReference type="ARBA" id="ARBA00023014"/>
    </source>
</evidence>
<dbReference type="Pfam" id="PF14697">
    <property type="entry name" value="Fer4_21"/>
    <property type="match status" value="1"/>
</dbReference>